<protein>
    <submittedName>
        <fullName evidence="2">Uncharacterized protein</fullName>
    </submittedName>
</protein>
<dbReference type="Proteomes" id="UP001444146">
    <property type="component" value="Unassembled WGS sequence"/>
</dbReference>
<comment type="caution">
    <text evidence="2">The sequence shown here is derived from an EMBL/GenBank/DDBJ whole genome shotgun (WGS) entry which is preliminary data.</text>
</comment>
<evidence type="ECO:0000313" key="3">
    <source>
        <dbReference type="Proteomes" id="UP001444146"/>
    </source>
</evidence>
<evidence type="ECO:0000256" key="1">
    <source>
        <dbReference type="SAM" id="Phobius"/>
    </source>
</evidence>
<reference evidence="2 3" key="1">
    <citation type="submission" date="2024-01" db="EMBL/GenBank/DDBJ databases">
        <title>Pseudocitrobacter sp. Endophytic strain Cyp-38L.</title>
        <authorList>
            <person name="Amer M.A."/>
            <person name="Hamed S.M."/>
        </authorList>
    </citation>
    <scope>NUCLEOTIDE SEQUENCE [LARGE SCALE GENOMIC DNA]</scope>
    <source>
        <strain evidence="2 3">Cyp38S</strain>
    </source>
</reference>
<organism evidence="2 3">
    <name type="scientific">Pseudocitrobacter cyperus</name>
    <dbReference type="NCBI Taxonomy" id="3112843"/>
    <lineage>
        <taxon>Bacteria</taxon>
        <taxon>Pseudomonadati</taxon>
        <taxon>Pseudomonadota</taxon>
        <taxon>Gammaproteobacteria</taxon>
        <taxon>Enterobacterales</taxon>
        <taxon>Enterobacteriaceae</taxon>
        <taxon>Pseudocitrobacter</taxon>
    </lineage>
</organism>
<feature type="transmembrane region" description="Helical" evidence="1">
    <location>
        <begin position="12"/>
        <end position="36"/>
    </location>
</feature>
<dbReference type="EMBL" id="JAYMYY010000001">
    <property type="protein sequence ID" value="MEO3989193.1"/>
    <property type="molecule type" value="Genomic_DNA"/>
</dbReference>
<name>A0ABV0HFY8_9ENTR</name>
<evidence type="ECO:0000313" key="2">
    <source>
        <dbReference type="EMBL" id="MEO3989193.1"/>
    </source>
</evidence>
<keyword evidence="1" id="KW-0472">Membrane</keyword>
<accession>A0ABV0HFY8</accession>
<proteinExistence type="predicted"/>
<gene>
    <name evidence="2" type="ORF">VSR74_05070</name>
</gene>
<sequence length="71" mass="8476">MPGMLDRILWNHTPFAFLFLFVFCVVADVLAMWLLKFKPDDAFLTAIALFLLLTSLYCYRLARLTKKYRRR</sequence>
<dbReference type="RefSeq" id="WP_347793701.1">
    <property type="nucleotide sequence ID" value="NZ_JAYMYY010000001.1"/>
</dbReference>
<keyword evidence="1" id="KW-1133">Transmembrane helix</keyword>
<keyword evidence="1" id="KW-0812">Transmembrane</keyword>
<keyword evidence="3" id="KW-1185">Reference proteome</keyword>
<feature type="transmembrane region" description="Helical" evidence="1">
    <location>
        <begin position="42"/>
        <end position="62"/>
    </location>
</feature>